<sequence length="324" mass="33286">MNTRRLLTLGATLLVAFSALPVQAQSSFPNRPIRLVVPFPPGGSTDVAARALGERLGRDLGQPVVIDNKPGAGTTVAAAYVASAPADGHTLYITGTITHGSAAALYGNLKYDPVKSFAPVALVTQSPFVVVVNAASKFRTMADLVQAAKAEPSRVSYASSGNGAAPHLATEMLARSAGVSFLHVPYKGVGPALTALLGNEVQFTIADVGAVPHIRSGKLRALAVLSASPSPLIAGVPGMAQAGVHDVDVSSNLGILAPAGTPAEVVTVLNAAVNKALGEEDLRARLVTLGQEPAGRTVDEFGRILARDVAKYRNIVKDVGIKID</sequence>
<evidence type="ECO:0000256" key="1">
    <source>
        <dbReference type="ARBA" id="ARBA00006987"/>
    </source>
</evidence>
<evidence type="ECO:0000313" key="4">
    <source>
        <dbReference type="Proteomes" id="UP000469385"/>
    </source>
</evidence>
<dbReference type="InterPro" id="IPR005064">
    <property type="entry name" value="BUG"/>
</dbReference>
<dbReference type="Proteomes" id="UP000469385">
    <property type="component" value="Unassembled WGS sequence"/>
</dbReference>
<dbReference type="InterPro" id="IPR042100">
    <property type="entry name" value="Bug_dom1"/>
</dbReference>
<dbReference type="Gene3D" id="3.40.190.10">
    <property type="entry name" value="Periplasmic binding protein-like II"/>
    <property type="match status" value="1"/>
</dbReference>
<gene>
    <name evidence="3" type="ORF">GON04_07180</name>
</gene>
<organism evidence="3 4">
    <name type="scientific">Ramlibacter pinisoli</name>
    <dbReference type="NCBI Taxonomy" id="2682844"/>
    <lineage>
        <taxon>Bacteria</taxon>
        <taxon>Pseudomonadati</taxon>
        <taxon>Pseudomonadota</taxon>
        <taxon>Betaproteobacteria</taxon>
        <taxon>Burkholderiales</taxon>
        <taxon>Comamonadaceae</taxon>
        <taxon>Ramlibacter</taxon>
    </lineage>
</organism>
<feature type="chain" id="PRO_5027070982" evidence="2">
    <location>
        <begin position="25"/>
        <end position="324"/>
    </location>
</feature>
<dbReference type="PIRSF" id="PIRSF017082">
    <property type="entry name" value="YflP"/>
    <property type="match status" value="1"/>
</dbReference>
<dbReference type="AlphaFoldDB" id="A0A6N8IR78"/>
<evidence type="ECO:0000256" key="2">
    <source>
        <dbReference type="SAM" id="SignalP"/>
    </source>
</evidence>
<keyword evidence="4" id="KW-1185">Reference proteome</keyword>
<dbReference type="Gene3D" id="3.40.190.150">
    <property type="entry name" value="Bordetella uptake gene, domain 1"/>
    <property type="match status" value="1"/>
</dbReference>
<proteinExistence type="inferred from homology"/>
<evidence type="ECO:0000313" key="3">
    <source>
        <dbReference type="EMBL" id="MVQ29222.1"/>
    </source>
</evidence>
<dbReference type="SUPFAM" id="SSF53850">
    <property type="entry name" value="Periplasmic binding protein-like II"/>
    <property type="match status" value="1"/>
</dbReference>
<dbReference type="RefSeq" id="WP_157397249.1">
    <property type="nucleotide sequence ID" value="NZ_WSEL01000003.1"/>
</dbReference>
<dbReference type="PANTHER" id="PTHR42928:SF5">
    <property type="entry name" value="BLR1237 PROTEIN"/>
    <property type="match status" value="1"/>
</dbReference>
<feature type="signal peptide" evidence="2">
    <location>
        <begin position="1"/>
        <end position="24"/>
    </location>
</feature>
<name>A0A6N8IR78_9BURK</name>
<keyword evidence="2" id="KW-0732">Signal</keyword>
<protein>
    <submittedName>
        <fullName evidence="3">Tripartite tricarboxylate transporter substrate binding protein</fullName>
    </submittedName>
</protein>
<dbReference type="EMBL" id="WSEL01000003">
    <property type="protein sequence ID" value="MVQ29222.1"/>
    <property type="molecule type" value="Genomic_DNA"/>
</dbReference>
<dbReference type="PANTHER" id="PTHR42928">
    <property type="entry name" value="TRICARBOXYLATE-BINDING PROTEIN"/>
    <property type="match status" value="1"/>
</dbReference>
<reference evidence="3 4" key="1">
    <citation type="submission" date="2019-12" db="EMBL/GenBank/DDBJ databases">
        <authorList>
            <person name="Huq M.A."/>
        </authorList>
    </citation>
    <scope>NUCLEOTIDE SEQUENCE [LARGE SCALE GENOMIC DNA]</scope>
    <source>
        <strain evidence="3 4">MAH-25</strain>
    </source>
</reference>
<dbReference type="Pfam" id="PF03401">
    <property type="entry name" value="TctC"/>
    <property type="match status" value="1"/>
</dbReference>
<comment type="caution">
    <text evidence="3">The sequence shown here is derived from an EMBL/GenBank/DDBJ whole genome shotgun (WGS) entry which is preliminary data.</text>
</comment>
<dbReference type="CDD" id="cd13578">
    <property type="entry name" value="PBP2_Bug27"/>
    <property type="match status" value="1"/>
</dbReference>
<comment type="similarity">
    <text evidence="1">Belongs to the UPF0065 (bug) family.</text>
</comment>
<accession>A0A6N8IR78</accession>